<dbReference type="HOGENOM" id="CLU_1468304_0_0_1"/>
<proteinExistence type="predicted"/>
<evidence type="ECO:0000313" key="1">
    <source>
        <dbReference type="EMBL" id="EFW99712.1"/>
    </source>
</evidence>
<reference evidence="1 2" key="1">
    <citation type="journal article" date="2011" name="Proc. Natl. Acad. Sci. U.S.A.">
        <title>Genome and transcriptome analyses of the mountain pine beetle-fungal symbiont Grosmannia clavigera, a lodgepole pine pathogen.</title>
        <authorList>
            <person name="DiGuistini S."/>
            <person name="Wang Y."/>
            <person name="Liao N.Y."/>
            <person name="Taylor G."/>
            <person name="Tanguay P."/>
            <person name="Feau N."/>
            <person name="Henrissat B."/>
            <person name="Chan S.K."/>
            <person name="Hesse-Orce U."/>
            <person name="Alamouti S.M."/>
            <person name="Tsui C.K.M."/>
            <person name="Docking R.T."/>
            <person name="Levasseur A."/>
            <person name="Haridas S."/>
            <person name="Robertson G."/>
            <person name="Birol I."/>
            <person name="Holt R.A."/>
            <person name="Marra M.A."/>
            <person name="Hamelin R.C."/>
            <person name="Hirst M."/>
            <person name="Jones S.J.M."/>
            <person name="Bohlmann J."/>
            <person name="Breuil C."/>
        </authorList>
    </citation>
    <scope>NUCLEOTIDE SEQUENCE [LARGE SCALE GENOMIC DNA]</scope>
    <source>
        <strain evidence="2">kw1407 / UAMH 11150</strain>
    </source>
</reference>
<dbReference type="Proteomes" id="UP000007796">
    <property type="component" value="Unassembled WGS sequence"/>
</dbReference>
<dbReference type="EMBL" id="GL629807">
    <property type="protein sequence ID" value="EFW99712.1"/>
    <property type="molecule type" value="Genomic_DNA"/>
</dbReference>
<dbReference type="InParanoid" id="F0XR39"/>
<keyword evidence="2" id="KW-1185">Reference proteome</keyword>
<protein>
    <submittedName>
        <fullName evidence="1">Uncharacterized protein</fullName>
    </submittedName>
</protein>
<organism evidence="2">
    <name type="scientific">Grosmannia clavigera (strain kw1407 / UAMH 11150)</name>
    <name type="common">Blue stain fungus</name>
    <name type="synonym">Graphiocladiella clavigera</name>
    <dbReference type="NCBI Taxonomy" id="655863"/>
    <lineage>
        <taxon>Eukaryota</taxon>
        <taxon>Fungi</taxon>
        <taxon>Dikarya</taxon>
        <taxon>Ascomycota</taxon>
        <taxon>Pezizomycotina</taxon>
        <taxon>Sordariomycetes</taxon>
        <taxon>Sordariomycetidae</taxon>
        <taxon>Ophiostomatales</taxon>
        <taxon>Ophiostomataceae</taxon>
        <taxon>Leptographium</taxon>
    </lineage>
</organism>
<dbReference type="GeneID" id="25976051"/>
<sequence length="184" mass="20663">MAIWVEKESSGDRAQVCWLQAWVTGKVRHREKGRGRRRLVDEAGATGQLAVRVWAILEGRSDGVCRVHGRFEQKSDVCSLSPDRHTPTALTFWYASGVGVPACRKQGEGATSRRGKEPKKGRIRRLLGRHVSRRVAVRRGLAETAGRTGRRPLLLFRAVRCWMRDKHSSEAVVAFGTEGPRILR</sequence>
<gene>
    <name evidence="1" type="ORF">CMQ_30</name>
</gene>
<accession>F0XR39</accession>
<evidence type="ECO:0000313" key="2">
    <source>
        <dbReference type="Proteomes" id="UP000007796"/>
    </source>
</evidence>
<dbReference type="RefSeq" id="XP_014169444.1">
    <property type="nucleotide sequence ID" value="XM_014313969.1"/>
</dbReference>
<name>F0XR39_GROCL</name>
<dbReference type="AlphaFoldDB" id="F0XR39"/>